<keyword evidence="1" id="KW-1133">Transmembrane helix</keyword>
<dbReference type="AlphaFoldDB" id="A0A382K0H9"/>
<keyword evidence="1" id="KW-0472">Membrane</keyword>
<evidence type="ECO:0008006" key="3">
    <source>
        <dbReference type="Google" id="ProtNLM"/>
    </source>
</evidence>
<protein>
    <recommendedName>
        <fullName evidence="3">Major facilitator superfamily (MFS) profile domain-containing protein</fullName>
    </recommendedName>
</protein>
<proteinExistence type="predicted"/>
<feature type="non-terminal residue" evidence="2">
    <location>
        <position position="1"/>
    </location>
</feature>
<sequence>IPLGFFNYGGMYAIQTLWAGPWMARVTGYSSLESATGLFWINFTMLIGFFVWGYFLPKISKYGLNSFKLMKFGLPISYLVFLSIIMIGSKAGAFLLTIYILTSIVLTLSQPAVALSFPKHLAGKSLTSFNFVIFLGTFTMQWGMGLIIDLSKSLGKSEIVSFQISFFVYLLCCIFSYLYFIFNNRNLKNE</sequence>
<dbReference type="EMBL" id="UINC01077313">
    <property type="protein sequence ID" value="SVC17325.1"/>
    <property type="molecule type" value="Genomic_DNA"/>
</dbReference>
<evidence type="ECO:0000256" key="1">
    <source>
        <dbReference type="SAM" id="Phobius"/>
    </source>
</evidence>
<feature type="transmembrane region" description="Helical" evidence="1">
    <location>
        <begin position="37"/>
        <end position="57"/>
    </location>
</feature>
<feature type="transmembrane region" description="Helical" evidence="1">
    <location>
        <begin position="69"/>
        <end position="87"/>
    </location>
</feature>
<dbReference type="SUPFAM" id="SSF103473">
    <property type="entry name" value="MFS general substrate transporter"/>
    <property type="match status" value="1"/>
</dbReference>
<keyword evidence="1" id="KW-0812">Transmembrane</keyword>
<feature type="transmembrane region" description="Helical" evidence="1">
    <location>
        <begin position="160"/>
        <end position="182"/>
    </location>
</feature>
<name>A0A382K0H9_9ZZZZ</name>
<feature type="transmembrane region" description="Helical" evidence="1">
    <location>
        <begin position="129"/>
        <end position="148"/>
    </location>
</feature>
<gene>
    <name evidence="2" type="ORF">METZ01_LOCUS270179</name>
</gene>
<accession>A0A382K0H9</accession>
<feature type="transmembrane region" description="Helical" evidence="1">
    <location>
        <begin position="93"/>
        <end position="117"/>
    </location>
</feature>
<dbReference type="InterPro" id="IPR036259">
    <property type="entry name" value="MFS_trans_sf"/>
</dbReference>
<organism evidence="2">
    <name type="scientific">marine metagenome</name>
    <dbReference type="NCBI Taxonomy" id="408172"/>
    <lineage>
        <taxon>unclassified sequences</taxon>
        <taxon>metagenomes</taxon>
        <taxon>ecological metagenomes</taxon>
    </lineage>
</organism>
<evidence type="ECO:0000313" key="2">
    <source>
        <dbReference type="EMBL" id="SVC17325.1"/>
    </source>
</evidence>
<reference evidence="2" key="1">
    <citation type="submission" date="2018-05" db="EMBL/GenBank/DDBJ databases">
        <authorList>
            <person name="Lanie J.A."/>
            <person name="Ng W.-L."/>
            <person name="Kazmierczak K.M."/>
            <person name="Andrzejewski T.M."/>
            <person name="Davidsen T.M."/>
            <person name="Wayne K.J."/>
            <person name="Tettelin H."/>
            <person name="Glass J.I."/>
            <person name="Rusch D."/>
            <person name="Podicherti R."/>
            <person name="Tsui H.-C.T."/>
            <person name="Winkler M.E."/>
        </authorList>
    </citation>
    <scope>NUCLEOTIDE SEQUENCE</scope>
</reference>